<evidence type="ECO:0008006" key="4">
    <source>
        <dbReference type="Google" id="ProtNLM"/>
    </source>
</evidence>
<name>A0A0C4ECA7_MAGP6</name>
<reference evidence="3" key="1">
    <citation type="submission" date="2010-05" db="EMBL/GenBank/DDBJ databases">
        <title>The genome sequence of Magnaporthe poae strain ATCC 64411.</title>
        <authorList>
            <person name="Ma L.-J."/>
            <person name="Dead R."/>
            <person name="Young S."/>
            <person name="Zeng Q."/>
            <person name="Koehrsen M."/>
            <person name="Alvarado L."/>
            <person name="Berlin A."/>
            <person name="Chapman S.B."/>
            <person name="Chen Z."/>
            <person name="Freedman E."/>
            <person name="Gellesch M."/>
            <person name="Goldberg J."/>
            <person name="Griggs A."/>
            <person name="Gujja S."/>
            <person name="Heilman E.R."/>
            <person name="Heiman D."/>
            <person name="Hepburn T."/>
            <person name="Howarth C."/>
            <person name="Jen D."/>
            <person name="Larson L."/>
            <person name="Mehta T."/>
            <person name="Neiman D."/>
            <person name="Pearson M."/>
            <person name="Roberts A."/>
            <person name="Saif S."/>
            <person name="Shea T."/>
            <person name="Shenoy N."/>
            <person name="Sisk P."/>
            <person name="Stolte C."/>
            <person name="Sykes S."/>
            <person name="Walk T."/>
            <person name="White J."/>
            <person name="Yandava C."/>
            <person name="Haas B."/>
            <person name="Nusbaum C."/>
            <person name="Birren B."/>
        </authorList>
    </citation>
    <scope>NUCLEOTIDE SEQUENCE [LARGE SCALE GENOMIC DNA]</scope>
    <source>
        <strain evidence="3">ATCC 64411 / 73-15</strain>
    </source>
</reference>
<reference evidence="1" key="2">
    <citation type="submission" date="2010-05" db="EMBL/GenBank/DDBJ databases">
        <title>The Genome Sequence of Magnaporthe poae strain ATCC 64411.</title>
        <authorList>
            <consortium name="The Broad Institute Genome Sequencing Platform"/>
            <consortium name="Broad Institute Genome Sequencing Center for Infectious Disease"/>
            <person name="Ma L.-J."/>
            <person name="Dead R."/>
            <person name="Young S."/>
            <person name="Zeng Q."/>
            <person name="Koehrsen M."/>
            <person name="Alvarado L."/>
            <person name="Berlin A."/>
            <person name="Chapman S.B."/>
            <person name="Chen Z."/>
            <person name="Freedman E."/>
            <person name="Gellesch M."/>
            <person name="Goldberg J."/>
            <person name="Griggs A."/>
            <person name="Gujja S."/>
            <person name="Heilman E.R."/>
            <person name="Heiman D."/>
            <person name="Hepburn T."/>
            <person name="Howarth C."/>
            <person name="Jen D."/>
            <person name="Larson L."/>
            <person name="Mehta T."/>
            <person name="Neiman D."/>
            <person name="Pearson M."/>
            <person name="Roberts A."/>
            <person name="Saif S."/>
            <person name="Shea T."/>
            <person name="Shenoy N."/>
            <person name="Sisk P."/>
            <person name="Stolte C."/>
            <person name="Sykes S."/>
            <person name="Walk T."/>
            <person name="White J."/>
            <person name="Yandava C."/>
            <person name="Haas B."/>
            <person name="Nusbaum C."/>
            <person name="Birren B."/>
        </authorList>
    </citation>
    <scope>NUCLEOTIDE SEQUENCE</scope>
    <source>
        <strain evidence="1">ATCC 64411</strain>
    </source>
</reference>
<dbReference type="VEuPathDB" id="FungiDB:MAPG_10322"/>
<sequence length="167" mass="18049">MFPNIFPPPPSDQIDWDSPASVGASHVQVNGYVETRYQASKGQWTEPRLIENPSVAASAPWPSSSSHAETMIALRHVTPWGDKLVVFRPDFHAARMARSAAATAPPPPPALFTECVRRAVSANAEFVPPAESDGVLSIRAVLTSCSYGEAGEEDAVLTHCWWLPKTA</sequence>
<dbReference type="InterPro" id="IPR036038">
    <property type="entry name" value="Aminotransferase-like"/>
</dbReference>
<evidence type="ECO:0000313" key="2">
    <source>
        <dbReference type="EnsemblFungi" id="MAPG_10322T0"/>
    </source>
</evidence>
<dbReference type="Proteomes" id="UP000011715">
    <property type="component" value="Unassembled WGS sequence"/>
</dbReference>
<dbReference type="InterPro" id="IPR043131">
    <property type="entry name" value="BCAT-like_N"/>
</dbReference>
<dbReference type="OMA" id="SHAETMI"/>
<dbReference type="OrthoDB" id="409992at2759"/>
<dbReference type="EMBL" id="ADBL01002308">
    <property type="status" value="NOT_ANNOTATED_CDS"/>
    <property type="molecule type" value="Genomic_DNA"/>
</dbReference>
<dbReference type="GO" id="GO:0003824">
    <property type="term" value="F:catalytic activity"/>
    <property type="evidence" value="ECO:0007669"/>
    <property type="project" value="InterPro"/>
</dbReference>
<reference evidence="2" key="5">
    <citation type="submission" date="2015-06" db="UniProtKB">
        <authorList>
            <consortium name="EnsemblFungi"/>
        </authorList>
    </citation>
    <scope>IDENTIFICATION</scope>
    <source>
        <strain evidence="2">ATCC 64411</strain>
    </source>
</reference>
<dbReference type="AlphaFoldDB" id="A0A0C4ECA7"/>
<organism evidence="2 3">
    <name type="scientific">Magnaporthiopsis poae (strain ATCC 64411 / 73-15)</name>
    <name type="common">Kentucky bluegrass fungus</name>
    <name type="synonym">Magnaporthe poae</name>
    <dbReference type="NCBI Taxonomy" id="644358"/>
    <lineage>
        <taxon>Eukaryota</taxon>
        <taxon>Fungi</taxon>
        <taxon>Dikarya</taxon>
        <taxon>Ascomycota</taxon>
        <taxon>Pezizomycotina</taxon>
        <taxon>Sordariomycetes</taxon>
        <taxon>Sordariomycetidae</taxon>
        <taxon>Magnaporthales</taxon>
        <taxon>Magnaporthaceae</taxon>
        <taxon>Magnaporthiopsis</taxon>
    </lineage>
</organism>
<keyword evidence="3" id="KW-1185">Reference proteome</keyword>
<dbReference type="EnsemblFungi" id="MAPG_10322T0">
    <property type="protein sequence ID" value="MAPG_10322T0"/>
    <property type="gene ID" value="MAPG_10322"/>
</dbReference>
<protein>
    <recommendedName>
        <fullName evidence="4">Branched-chain-amino-acid aminotransferase</fullName>
    </recommendedName>
</protein>
<evidence type="ECO:0000313" key="1">
    <source>
        <dbReference type="EMBL" id="KLU90468.1"/>
    </source>
</evidence>
<dbReference type="EMBL" id="GL876975">
    <property type="protein sequence ID" value="KLU90468.1"/>
    <property type="molecule type" value="Genomic_DNA"/>
</dbReference>
<gene>
    <name evidence="1" type="ORF">MAPG_10322</name>
</gene>
<dbReference type="SUPFAM" id="SSF56752">
    <property type="entry name" value="D-aminoacid aminotransferase-like PLP-dependent enzymes"/>
    <property type="match status" value="1"/>
</dbReference>
<dbReference type="Gene3D" id="3.30.470.10">
    <property type="match status" value="1"/>
</dbReference>
<dbReference type="STRING" id="644358.A0A0C4ECA7"/>
<reference evidence="2" key="4">
    <citation type="journal article" date="2015" name="G3 (Bethesda)">
        <title>Genome sequences of three phytopathogenic species of the Magnaporthaceae family of fungi.</title>
        <authorList>
            <person name="Okagaki L.H."/>
            <person name="Nunes C.C."/>
            <person name="Sailsbery J."/>
            <person name="Clay B."/>
            <person name="Brown D."/>
            <person name="John T."/>
            <person name="Oh Y."/>
            <person name="Young N."/>
            <person name="Fitzgerald M."/>
            <person name="Haas B.J."/>
            <person name="Zeng Q."/>
            <person name="Young S."/>
            <person name="Adiconis X."/>
            <person name="Fan L."/>
            <person name="Levin J.Z."/>
            <person name="Mitchell T.K."/>
            <person name="Okubara P.A."/>
            <person name="Farman M.L."/>
            <person name="Kohn L.M."/>
            <person name="Birren B."/>
            <person name="Ma L.-J."/>
            <person name="Dean R.A."/>
        </authorList>
    </citation>
    <scope>NUCLEOTIDE SEQUENCE</scope>
    <source>
        <strain evidence="2">ATCC 64411 / 73-15</strain>
    </source>
</reference>
<evidence type="ECO:0000313" key="3">
    <source>
        <dbReference type="Proteomes" id="UP000011715"/>
    </source>
</evidence>
<reference evidence="1" key="3">
    <citation type="submission" date="2011-03" db="EMBL/GenBank/DDBJ databases">
        <title>Annotation of Magnaporthe poae ATCC 64411.</title>
        <authorList>
            <person name="Ma L.-J."/>
            <person name="Dead R."/>
            <person name="Young S.K."/>
            <person name="Zeng Q."/>
            <person name="Gargeya S."/>
            <person name="Fitzgerald M."/>
            <person name="Haas B."/>
            <person name="Abouelleil A."/>
            <person name="Alvarado L."/>
            <person name="Arachchi H.M."/>
            <person name="Berlin A."/>
            <person name="Brown A."/>
            <person name="Chapman S.B."/>
            <person name="Chen Z."/>
            <person name="Dunbar C."/>
            <person name="Freedman E."/>
            <person name="Gearin G."/>
            <person name="Gellesch M."/>
            <person name="Goldberg J."/>
            <person name="Griggs A."/>
            <person name="Gujja S."/>
            <person name="Heiman D."/>
            <person name="Howarth C."/>
            <person name="Larson L."/>
            <person name="Lui A."/>
            <person name="MacDonald P.J.P."/>
            <person name="Mehta T."/>
            <person name="Montmayeur A."/>
            <person name="Murphy C."/>
            <person name="Neiman D."/>
            <person name="Pearson M."/>
            <person name="Priest M."/>
            <person name="Roberts A."/>
            <person name="Saif S."/>
            <person name="Shea T."/>
            <person name="Shenoy N."/>
            <person name="Sisk P."/>
            <person name="Stolte C."/>
            <person name="Sykes S."/>
            <person name="Yandava C."/>
            <person name="Wortman J."/>
            <person name="Nusbaum C."/>
            <person name="Birren B."/>
        </authorList>
    </citation>
    <scope>NUCLEOTIDE SEQUENCE</scope>
    <source>
        <strain evidence="1">ATCC 64411</strain>
    </source>
</reference>
<dbReference type="eggNOG" id="KOG0975">
    <property type="taxonomic scope" value="Eukaryota"/>
</dbReference>
<accession>A0A0C4ECA7</accession>
<proteinExistence type="predicted"/>